<feature type="region of interest" description="Disordered" evidence="1">
    <location>
        <begin position="19"/>
        <end position="116"/>
    </location>
</feature>
<comment type="caution">
    <text evidence="4">The sequence shown here is derived from an EMBL/GenBank/DDBJ whole genome shotgun (WGS) entry which is preliminary data.</text>
</comment>
<feature type="chain" id="PRO_5016688378" evidence="2">
    <location>
        <begin position="20"/>
        <end position="196"/>
    </location>
</feature>
<feature type="signal peptide" evidence="2">
    <location>
        <begin position="1"/>
        <end position="19"/>
    </location>
</feature>
<protein>
    <submittedName>
        <fullName evidence="4">EF-hand domain-containing protein</fullName>
    </submittedName>
</protein>
<feature type="compositionally biased region" description="Polar residues" evidence="1">
    <location>
        <begin position="183"/>
        <end position="196"/>
    </location>
</feature>
<dbReference type="Gene3D" id="1.10.238.10">
    <property type="entry name" value="EF-hand"/>
    <property type="match status" value="1"/>
</dbReference>
<dbReference type="PROSITE" id="PS00018">
    <property type="entry name" value="EF_HAND_1"/>
    <property type="match status" value="2"/>
</dbReference>
<dbReference type="SMART" id="SM00054">
    <property type="entry name" value="EFh"/>
    <property type="match status" value="2"/>
</dbReference>
<reference evidence="4 5" key="1">
    <citation type="submission" date="2018-07" db="EMBL/GenBank/DDBJ databases">
        <title>a novel species of Sphingomonas isolated from the rhizosphere soil of Araceae plant.</title>
        <authorList>
            <person name="Zhiyong W."/>
            <person name="Qinglan Z."/>
            <person name="Zhiwei F."/>
            <person name="Ding X."/>
            <person name="Gejiao W."/>
            <person name="Shixue Z."/>
        </authorList>
    </citation>
    <scope>NUCLEOTIDE SEQUENCE [LARGE SCALE GENOMIC DNA]</scope>
    <source>
        <strain evidence="4 5">WZY 27</strain>
    </source>
</reference>
<evidence type="ECO:0000313" key="5">
    <source>
        <dbReference type="Proteomes" id="UP000253918"/>
    </source>
</evidence>
<proteinExistence type="predicted"/>
<keyword evidence="2" id="KW-0732">Signal</keyword>
<dbReference type="OrthoDB" id="7450668at2"/>
<dbReference type="InterPro" id="IPR011992">
    <property type="entry name" value="EF-hand-dom_pair"/>
</dbReference>
<dbReference type="PROSITE" id="PS50222">
    <property type="entry name" value="EF_HAND_2"/>
    <property type="match status" value="2"/>
</dbReference>
<evidence type="ECO:0000256" key="1">
    <source>
        <dbReference type="SAM" id="MobiDB-lite"/>
    </source>
</evidence>
<dbReference type="GO" id="GO:0005509">
    <property type="term" value="F:calcium ion binding"/>
    <property type="evidence" value="ECO:0007669"/>
    <property type="project" value="InterPro"/>
</dbReference>
<evidence type="ECO:0000313" key="4">
    <source>
        <dbReference type="EMBL" id="RDE06949.1"/>
    </source>
</evidence>
<evidence type="ECO:0000259" key="3">
    <source>
        <dbReference type="PROSITE" id="PS50222"/>
    </source>
</evidence>
<dbReference type="EMBL" id="QQNB01000001">
    <property type="protein sequence ID" value="RDE06949.1"/>
    <property type="molecule type" value="Genomic_DNA"/>
</dbReference>
<feature type="domain" description="EF-hand" evidence="3">
    <location>
        <begin position="117"/>
        <end position="152"/>
    </location>
</feature>
<feature type="domain" description="EF-hand" evidence="3">
    <location>
        <begin position="163"/>
        <end position="196"/>
    </location>
</feature>
<organism evidence="4 5">
    <name type="scientific">Sphingomonas aracearum</name>
    <dbReference type="NCBI Taxonomy" id="2283317"/>
    <lineage>
        <taxon>Bacteria</taxon>
        <taxon>Pseudomonadati</taxon>
        <taxon>Pseudomonadota</taxon>
        <taxon>Alphaproteobacteria</taxon>
        <taxon>Sphingomonadales</taxon>
        <taxon>Sphingomonadaceae</taxon>
        <taxon>Sphingomonas</taxon>
    </lineage>
</organism>
<name>A0A369VYQ4_9SPHN</name>
<dbReference type="SUPFAM" id="SSF47473">
    <property type="entry name" value="EF-hand"/>
    <property type="match status" value="1"/>
</dbReference>
<dbReference type="Proteomes" id="UP000253918">
    <property type="component" value="Unassembled WGS sequence"/>
</dbReference>
<feature type="compositionally biased region" description="Low complexity" evidence="1">
    <location>
        <begin position="21"/>
        <end position="42"/>
    </location>
</feature>
<sequence>MLKYVLLAGAMTVAAPALAQSQTPGGSAGATTAAPQQQGTPGRAPIGGDSAPPAPDSATAPTQQVPANPATGATPASPSAATDNAQTTDTPSSSGATTGATPGSPQSSAAPVNKADQVAQVVQAEFPSYDKDGNGSLSSTEFGAWMVALKSASDPNAKADDPATRTWAGQAFAQADKDKSKSVSKTELQGFLSQAG</sequence>
<dbReference type="RefSeq" id="WP_114686529.1">
    <property type="nucleotide sequence ID" value="NZ_QQNB01000001.1"/>
</dbReference>
<dbReference type="AlphaFoldDB" id="A0A369VYQ4"/>
<gene>
    <name evidence="4" type="ORF">DVW87_04575</name>
</gene>
<accession>A0A369VYQ4</accession>
<keyword evidence="5" id="KW-1185">Reference proteome</keyword>
<feature type="compositionally biased region" description="Low complexity" evidence="1">
    <location>
        <begin position="56"/>
        <end position="105"/>
    </location>
</feature>
<dbReference type="InterPro" id="IPR002048">
    <property type="entry name" value="EF_hand_dom"/>
</dbReference>
<dbReference type="InterPro" id="IPR018247">
    <property type="entry name" value="EF_Hand_1_Ca_BS"/>
</dbReference>
<feature type="region of interest" description="Disordered" evidence="1">
    <location>
        <begin position="171"/>
        <end position="196"/>
    </location>
</feature>
<evidence type="ECO:0000256" key="2">
    <source>
        <dbReference type="SAM" id="SignalP"/>
    </source>
</evidence>